<reference evidence="2 3" key="1">
    <citation type="submission" date="2019-01" db="EMBL/GenBank/DDBJ databases">
        <title>Insights into ecological role of a new deltaproteobacterial order Candidatus Sinidesulfobacterales (Sva0485) by metagenomics and metatranscriptomics.</title>
        <authorList>
            <person name="Tan S."/>
            <person name="Liu J."/>
            <person name="Fang Y."/>
            <person name="Hedlund B."/>
            <person name="Lian Z.-H."/>
            <person name="Huang L.-Y."/>
            <person name="Li J.-T."/>
            <person name="Huang L.-N."/>
            <person name="Li W.-J."/>
            <person name="Jiang H.-C."/>
            <person name="Dong H.-L."/>
            <person name="Shu W.-S."/>
        </authorList>
    </citation>
    <scope>NUCLEOTIDE SEQUENCE [LARGE SCALE GENOMIC DNA]</scope>
    <source>
        <strain evidence="2">AP4</strain>
    </source>
</reference>
<evidence type="ECO:0000256" key="1">
    <source>
        <dbReference type="SAM" id="MobiDB-lite"/>
    </source>
</evidence>
<comment type="caution">
    <text evidence="2">The sequence shown here is derived from an EMBL/GenBank/DDBJ whole genome shotgun (WGS) entry which is preliminary data.</text>
</comment>
<dbReference type="Proteomes" id="UP000322454">
    <property type="component" value="Unassembled WGS sequence"/>
</dbReference>
<protein>
    <submittedName>
        <fullName evidence="2">Uncharacterized protein</fullName>
    </submittedName>
</protein>
<evidence type="ECO:0000313" key="3">
    <source>
        <dbReference type="Proteomes" id="UP000322454"/>
    </source>
</evidence>
<gene>
    <name evidence="2" type="ORF">EVJ48_01065</name>
</gene>
<sequence>MSGNNMGSCGCGSGKAKKTTPKEAVVDIKNLENGVLVELNAEEVTKSDMEKSIENCNTGKCDCLSDSQKARIKSISLKEGDFGSLSVEIEGDIDKEEIKQAMEKAAKNQKKGSCCC</sequence>
<evidence type="ECO:0000313" key="2">
    <source>
        <dbReference type="EMBL" id="RZV40540.1"/>
    </source>
</evidence>
<dbReference type="EMBL" id="SHMQ01000001">
    <property type="protein sequence ID" value="RZV40540.1"/>
    <property type="molecule type" value="Genomic_DNA"/>
</dbReference>
<organism evidence="2 3">
    <name type="scientific">Candidatus Acidulodesulfobacterium acidiphilum</name>
    <dbReference type="NCBI Taxonomy" id="2597224"/>
    <lineage>
        <taxon>Bacteria</taxon>
        <taxon>Deltaproteobacteria</taxon>
        <taxon>Candidatus Acidulodesulfobacterales</taxon>
        <taxon>Candidatus Acidulodesulfobacterium</taxon>
    </lineage>
</organism>
<name>A0A520XH87_9DELT</name>
<proteinExistence type="predicted"/>
<feature type="region of interest" description="Disordered" evidence="1">
    <location>
        <begin position="1"/>
        <end position="22"/>
    </location>
</feature>
<accession>A0A520XH87</accession>
<dbReference type="AlphaFoldDB" id="A0A520XH87"/>